<dbReference type="FunFam" id="2.40.50.180:FF:000002">
    <property type="entry name" value="Chemotaxis protein CheW"/>
    <property type="match status" value="1"/>
</dbReference>
<sequence length="160" mass="18164">MNNQTEQVNEELKIIVFRIKNEEYGVDVKQVKSIERMEHITRVPNTPPFVKGVINLRGVVVPIIDLRKRLGIDQQEYNDSTRIIIVNVDEMEVGLIVDEANDVIDIPISSIEPPPKVVGGVESVYLRGVAKISERLLVLLNLDQVLNPDEIRQLEKFGIE</sequence>
<dbReference type="AlphaFoldDB" id="A0A1D2YXI7"/>
<evidence type="ECO:0000256" key="3">
    <source>
        <dbReference type="ARBA" id="ARBA00022490"/>
    </source>
</evidence>
<gene>
    <name evidence="6" type="ORF">BHF71_00500</name>
</gene>
<evidence type="ECO:0000259" key="5">
    <source>
        <dbReference type="PROSITE" id="PS50851"/>
    </source>
</evidence>
<dbReference type="PROSITE" id="PS50851">
    <property type="entry name" value="CHEW"/>
    <property type="match status" value="1"/>
</dbReference>
<evidence type="ECO:0000313" key="6">
    <source>
        <dbReference type="EMBL" id="OEG00422.1"/>
    </source>
</evidence>
<keyword evidence="4" id="KW-0145">Chemotaxis</keyword>
<evidence type="ECO:0000256" key="2">
    <source>
        <dbReference type="ARBA" id="ARBA00021483"/>
    </source>
</evidence>
<dbReference type="SMART" id="SM00260">
    <property type="entry name" value="CheW"/>
    <property type="match status" value="1"/>
</dbReference>
<dbReference type="PANTHER" id="PTHR22617">
    <property type="entry name" value="CHEMOTAXIS SENSOR HISTIDINE KINASE-RELATED"/>
    <property type="match status" value="1"/>
</dbReference>
<dbReference type="RefSeq" id="WP_069655735.1">
    <property type="nucleotide sequence ID" value="NZ_MIJF01000001.1"/>
</dbReference>
<dbReference type="GO" id="GO:0006935">
    <property type="term" value="P:chemotaxis"/>
    <property type="evidence" value="ECO:0007669"/>
    <property type="project" value="UniProtKB-KW"/>
</dbReference>
<protein>
    <recommendedName>
        <fullName evidence="2">Chemotaxis protein CheW</fullName>
    </recommendedName>
</protein>
<dbReference type="GO" id="GO:0005829">
    <property type="term" value="C:cytosol"/>
    <property type="evidence" value="ECO:0007669"/>
    <property type="project" value="TreeGrafter"/>
</dbReference>
<evidence type="ECO:0000256" key="4">
    <source>
        <dbReference type="ARBA" id="ARBA00022500"/>
    </source>
</evidence>
<dbReference type="GO" id="GO:0007165">
    <property type="term" value="P:signal transduction"/>
    <property type="evidence" value="ECO:0007669"/>
    <property type="project" value="InterPro"/>
</dbReference>
<reference evidence="6 7" key="1">
    <citation type="submission" date="2016-09" db="EMBL/GenBank/DDBJ databases">
        <title>Draft genome sequence for the type strain of Vulcanibacillus modesticaldus BR, a strictly anaerobic, moderately thermophilic, and nitrate-reducing bacterium from deep sea-hydrothermal vents of the Mid-Atlantic Ridge.</title>
        <authorList>
            <person name="Abin C.A."/>
            <person name="Hollibaugh J.T."/>
        </authorList>
    </citation>
    <scope>NUCLEOTIDE SEQUENCE [LARGE SCALE GENOMIC DNA]</scope>
    <source>
        <strain evidence="6 7">BR</strain>
    </source>
</reference>
<organism evidence="6 7">
    <name type="scientific">Vulcanibacillus modesticaldus</name>
    <dbReference type="NCBI Taxonomy" id="337097"/>
    <lineage>
        <taxon>Bacteria</taxon>
        <taxon>Bacillati</taxon>
        <taxon>Bacillota</taxon>
        <taxon>Bacilli</taxon>
        <taxon>Bacillales</taxon>
        <taxon>Bacillaceae</taxon>
        <taxon>Vulcanibacillus</taxon>
    </lineage>
</organism>
<evidence type="ECO:0000313" key="7">
    <source>
        <dbReference type="Proteomes" id="UP000243739"/>
    </source>
</evidence>
<dbReference type="STRING" id="337097.BHF71_00500"/>
<accession>A0A1D2YXI7</accession>
<dbReference type="Proteomes" id="UP000243739">
    <property type="component" value="Unassembled WGS sequence"/>
</dbReference>
<keyword evidence="3" id="KW-0963">Cytoplasm</keyword>
<dbReference type="CDD" id="cd00732">
    <property type="entry name" value="CheW"/>
    <property type="match status" value="1"/>
</dbReference>
<dbReference type="SUPFAM" id="SSF50341">
    <property type="entry name" value="CheW-like"/>
    <property type="match status" value="1"/>
</dbReference>
<dbReference type="Gene3D" id="2.30.30.40">
    <property type="entry name" value="SH3 Domains"/>
    <property type="match status" value="1"/>
</dbReference>
<evidence type="ECO:0000256" key="1">
    <source>
        <dbReference type="ARBA" id="ARBA00004496"/>
    </source>
</evidence>
<dbReference type="OrthoDB" id="9794382at2"/>
<comment type="subcellular location">
    <subcellularLocation>
        <location evidence="1">Cytoplasm</location>
    </subcellularLocation>
</comment>
<dbReference type="InterPro" id="IPR036061">
    <property type="entry name" value="CheW-like_dom_sf"/>
</dbReference>
<feature type="domain" description="CheW-like" evidence="5">
    <location>
        <begin position="11"/>
        <end position="151"/>
    </location>
</feature>
<keyword evidence="7" id="KW-1185">Reference proteome</keyword>
<name>A0A1D2YXI7_9BACI</name>
<dbReference type="EMBL" id="MIJF01000001">
    <property type="protein sequence ID" value="OEG00422.1"/>
    <property type="molecule type" value="Genomic_DNA"/>
</dbReference>
<proteinExistence type="predicted"/>
<dbReference type="PANTHER" id="PTHR22617:SF23">
    <property type="entry name" value="CHEMOTAXIS PROTEIN CHEW"/>
    <property type="match status" value="1"/>
</dbReference>
<dbReference type="InterPro" id="IPR002545">
    <property type="entry name" value="CheW-lke_dom"/>
</dbReference>
<dbReference type="Pfam" id="PF01584">
    <property type="entry name" value="CheW"/>
    <property type="match status" value="1"/>
</dbReference>
<dbReference type="InterPro" id="IPR039315">
    <property type="entry name" value="CheW"/>
</dbReference>
<comment type="caution">
    <text evidence="6">The sequence shown here is derived from an EMBL/GenBank/DDBJ whole genome shotgun (WGS) entry which is preliminary data.</text>
</comment>
<dbReference type="Gene3D" id="2.40.50.180">
    <property type="entry name" value="CheA-289, Domain 4"/>
    <property type="match status" value="1"/>
</dbReference>